<dbReference type="Pfam" id="PF00582">
    <property type="entry name" value="Usp"/>
    <property type="match status" value="2"/>
</dbReference>
<dbReference type="AlphaFoldDB" id="A0A2W2CN62"/>
<evidence type="ECO:0000313" key="2">
    <source>
        <dbReference type="EMBL" id="PZG00916.1"/>
    </source>
</evidence>
<evidence type="ECO:0000256" key="1">
    <source>
        <dbReference type="ARBA" id="ARBA00008791"/>
    </source>
</evidence>
<reference evidence="2 3" key="1">
    <citation type="submission" date="2018-01" db="EMBL/GenBank/DDBJ databases">
        <title>Draft genome sequence of Jishengella endophytica.</title>
        <authorList>
            <person name="Sahin N."/>
            <person name="Ay H."/>
            <person name="Saygin H."/>
        </authorList>
    </citation>
    <scope>NUCLEOTIDE SEQUENCE [LARGE SCALE GENOMIC DNA]</scope>
    <source>
        <strain evidence="2 3">DSM 45430</strain>
    </source>
</reference>
<dbReference type="Gene3D" id="3.40.50.620">
    <property type="entry name" value="HUPs"/>
    <property type="match status" value="2"/>
</dbReference>
<protein>
    <submittedName>
        <fullName evidence="2">Universal stress protein UspA</fullName>
    </submittedName>
</protein>
<comment type="caution">
    <text evidence="2">The sequence shown here is derived from an EMBL/GenBank/DDBJ whole genome shotgun (WGS) entry which is preliminary data.</text>
</comment>
<dbReference type="PANTHER" id="PTHR31964">
    <property type="entry name" value="ADENINE NUCLEOTIDE ALPHA HYDROLASES-LIKE SUPERFAMILY PROTEIN"/>
    <property type="match status" value="1"/>
</dbReference>
<dbReference type="OrthoDB" id="3174546at2"/>
<dbReference type="PRINTS" id="PR01438">
    <property type="entry name" value="UNVRSLSTRESS"/>
</dbReference>
<proteinExistence type="inferred from homology"/>
<keyword evidence="3" id="KW-1185">Reference proteome</keyword>
<dbReference type="InterPro" id="IPR006016">
    <property type="entry name" value="UspA"/>
</dbReference>
<dbReference type="Proteomes" id="UP000248627">
    <property type="component" value="Unassembled WGS sequence"/>
</dbReference>
<accession>A0A2W2CN62</accession>
<dbReference type="InterPro" id="IPR014729">
    <property type="entry name" value="Rossmann-like_a/b/a_fold"/>
</dbReference>
<organism evidence="2 3">
    <name type="scientific">Micromonospora endophytica</name>
    <dbReference type="NCBI Taxonomy" id="515350"/>
    <lineage>
        <taxon>Bacteria</taxon>
        <taxon>Bacillati</taxon>
        <taxon>Actinomycetota</taxon>
        <taxon>Actinomycetes</taxon>
        <taxon>Micromonosporales</taxon>
        <taxon>Micromonosporaceae</taxon>
        <taxon>Micromonospora</taxon>
    </lineage>
</organism>
<dbReference type="InterPro" id="IPR006015">
    <property type="entry name" value="Universal_stress_UspA"/>
</dbReference>
<dbReference type="RefSeq" id="WP_111241328.1">
    <property type="nucleotide sequence ID" value="NZ_AP023358.1"/>
</dbReference>
<dbReference type="SUPFAM" id="SSF52402">
    <property type="entry name" value="Adenine nucleotide alpha hydrolases-like"/>
    <property type="match status" value="2"/>
</dbReference>
<evidence type="ECO:0000313" key="3">
    <source>
        <dbReference type="Proteomes" id="UP000248627"/>
    </source>
</evidence>
<sequence>MTTTMAGASVVVCVDGSRAALDAVRVAAREAAYRHRPLRVVHAFIWPLMGVPVGPAPGGPPEGGLRHQAERYVADAVAQAVRVAPGVPVTGAVVDGAATPVLVGESRQAALMVLGHRGLGGVAGLLLGSVTAQVSSYALCPVLVVRGEPLADGPVLVGVDDSDPSAEAIGFAIEEAAHRRVPLVAVHAQRGPAVAHQAFPQSTTGRLERYPQVEVQHRHLRGAPAAVLLKESRAAQLVVVGARGRGPLGGLLLGSVSHTVLHHAHTPVAILRHCAYQR</sequence>
<dbReference type="PANTHER" id="PTHR31964:SF113">
    <property type="entry name" value="USPA DOMAIN-CONTAINING PROTEIN"/>
    <property type="match status" value="1"/>
</dbReference>
<comment type="similarity">
    <text evidence="1">Belongs to the universal stress protein A family.</text>
</comment>
<gene>
    <name evidence="2" type="ORF">C1I93_01200</name>
</gene>
<dbReference type="EMBL" id="POTX01000003">
    <property type="protein sequence ID" value="PZG00916.1"/>
    <property type="molecule type" value="Genomic_DNA"/>
</dbReference>
<name>A0A2W2CN62_9ACTN</name>